<reference evidence="2 3" key="1">
    <citation type="submission" date="2013-09" db="EMBL/GenBank/DDBJ databases">
        <authorList>
            <consortium name="DOE Joint Genome Institute"/>
            <person name="Klenk H.-P."/>
            <person name="Huntemann M."/>
            <person name="Han J."/>
            <person name="Chen A."/>
            <person name="Kyrpides N."/>
            <person name="Mavromatis K."/>
            <person name="Markowitz V."/>
            <person name="Palaniappan K."/>
            <person name="Ivanova N."/>
            <person name="Schaumberg A."/>
            <person name="Pati A."/>
            <person name="Liolios K."/>
            <person name="Nordberg H.P."/>
            <person name="Cantor M.N."/>
            <person name="Hua S.X."/>
            <person name="Woyke T."/>
        </authorList>
    </citation>
    <scope>NUCLEOTIDE SEQUENCE [LARGE SCALE GENOMIC DNA]</scope>
    <source>
        <strain evidence="2 3">DSM 14336</strain>
    </source>
</reference>
<keyword evidence="3" id="KW-1185">Reference proteome</keyword>
<accession>V9VT84</accession>
<dbReference type="HOGENOM" id="CLU_165561_0_0_5"/>
<dbReference type="Proteomes" id="UP000018780">
    <property type="component" value="Chromosome"/>
</dbReference>
<dbReference type="PATRIC" id="fig|999552.6.peg.1920"/>
<dbReference type="AlphaFoldDB" id="V9VT84"/>
<evidence type="ECO:0000256" key="1">
    <source>
        <dbReference type="SAM" id="MobiDB-lite"/>
    </source>
</evidence>
<organism evidence="2 3">
    <name type="scientific">Leisingera methylohalidivorans DSM 14336</name>
    <dbReference type="NCBI Taxonomy" id="999552"/>
    <lineage>
        <taxon>Bacteria</taxon>
        <taxon>Pseudomonadati</taxon>
        <taxon>Pseudomonadota</taxon>
        <taxon>Alphaproteobacteria</taxon>
        <taxon>Rhodobacterales</taxon>
        <taxon>Roseobacteraceae</taxon>
        <taxon>Leisingera</taxon>
    </lineage>
</organism>
<dbReference type="EMBL" id="CP006773">
    <property type="protein sequence ID" value="AHD00899.1"/>
    <property type="molecule type" value="Genomic_DNA"/>
</dbReference>
<protein>
    <submittedName>
        <fullName evidence="2">Uncharacterized protein</fullName>
    </submittedName>
</protein>
<gene>
    <name evidence="2" type="ORF">METH_09605</name>
</gene>
<dbReference type="KEGG" id="lmd:METH_09605"/>
<evidence type="ECO:0000313" key="2">
    <source>
        <dbReference type="EMBL" id="AHD00899.1"/>
    </source>
</evidence>
<name>V9VT84_9RHOB</name>
<feature type="region of interest" description="Disordered" evidence="1">
    <location>
        <begin position="80"/>
        <end position="104"/>
    </location>
</feature>
<proteinExistence type="predicted"/>
<dbReference type="STRING" id="999552.METH_09605"/>
<sequence length="104" mass="11813">MNMRSSRTVVTFFHAFTLPGYTDCLPAGQYQVVAEEELIQGLSFEAYRRTATYLEIRNRGGQAGRTELRPVSESGLELALRRDRDLTRNSNDSDAELSPQEDLR</sequence>
<evidence type="ECO:0000313" key="3">
    <source>
        <dbReference type="Proteomes" id="UP000018780"/>
    </source>
</evidence>